<evidence type="ECO:0000256" key="1">
    <source>
        <dbReference type="SAM" id="MobiDB-lite"/>
    </source>
</evidence>
<dbReference type="Gene3D" id="3.30.420.10">
    <property type="entry name" value="Ribonuclease H-like superfamily/Ribonuclease H"/>
    <property type="match status" value="1"/>
</dbReference>
<organism evidence="3">
    <name type="scientific">Tanacetum cinerariifolium</name>
    <name type="common">Dalmatian daisy</name>
    <name type="synonym">Chrysanthemum cinerariifolium</name>
    <dbReference type="NCBI Taxonomy" id="118510"/>
    <lineage>
        <taxon>Eukaryota</taxon>
        <taxon>Viridiplantae</taxon>
        <taxon>Streptophyta</taxon>
        <taxon>Embryophyta</taxon>
        <taxon>Tracheophyta</taxon>
        <taxon>Spermatophyta</taxon>
        <taxon>Magnoliopsida</taxon>
        <taxon>eudicotyledons</taxon>
        <taxon>Gunneridae</taxon>
        <taxon>Pentapetalae</taxon>
        <taxon>asterids</taxon>
        <taxon>campanulids</taxon>
        <taxon>Asterales</taxon>
        <taxon>Asteraceae</taxon>
        <taxon>Asteroideae</taxon>
        <taxon>Anthemideae</taxon>
        <taxon>Anthemidinae</taxon>
        <taxon>Tanacetum</taxon>
    </lineage>
</organism>
<comment type="caution">
    <text evidence="3">The sequence shown here is derived from an EMBL/GenBank/DDBJ whole genome shotgun (WGS) entry which is preliminary data.</text>
</comment>
<dbReference type="PANTHER" id="PTHR42648:SF21">
    <property type="entry name" value="CYSTEINE-RICH RLK (RECEPTOR-LIKE PROTEIN KINASE) 8"/>
    <property type="match status" value="1"/>
</dbReference>
<feature type="region of interest" description="Disordered" evidence="1">
    <location>
        <begin position="459"/>
        <end position="504"/>
    </location>
</feature>
<dbReference type="GO" id="GO:0015074">
    <property type="term" value="P:DNA integration"/>
    <property type="evidence" value="ECO:0007669"/>
    <property type="project" value="InterPro"/>
</dbReference>
<dbReference type="PANTHER" id="PTHR42648">
    <property type="entry name" value="TRANSPOSASE, PUTATIVE-RELATED"/>
    <property type="match status" value="1"/>
</dbReference>
<protein>
    <submittedName>
        <fullName evidence="3">Integrase, catalytic region, zinc finger, CCHC-type, peptidase aspartic, catalytic</fullName>
    </submittedName>
</protein>
<dbReference type="Pfam" id="PF14223">
    <property type="entry name" value="Retrotran_gag_2"/>
    <property type="match status" value="1"/>
</dbReference>
<dbReference type="InterPro" id="IPR001584">
    <property type="entry name" value="Integrase_cat-core"/>
</dbReference>
<proteinExistence type="predicted"/>
<name>A0A6L2LE65_TANCI</name>
<reference evidence="3" key="1">
    <citation type="journal article" date="2019" name="Sci. Rep.">
        <title>Draft genome of Tanacetum cinerariifolium, the natural source of mosquito coil.</title>
        <authorList>
            <person name="Yamashiro T."/>
            <person name="Shiraishi A."/>
            <person name="Satake H."/>
            <person name="Nakayama K."/>
        </authorList>
    </citation>
    <scope>NUCLEOTIDE SEQUENCE</scope>
</reference>
<accession>A0A6L2LE65</accession>
<feature type="compositionally biased region" description="Acidic residues" evidence="1">
    <location>
        <begin position="491"/>
        <end position="504"/>
    </location>
</feature>
<dbReference type="AlphaFoldDB" id="A0A6L2LE65"/>
<gene>
    <name evidence="3" type="ORF">Tci_032059</name>
</gene>
<dbReference type="SUPFAM" id="SSF53098">
    <property type="entry name" value="Ribonuclease H-like"/>
    <property type="match status" value="1"/>
</dbReference>
<dbReference type="GO" id="GO:0003676">
    <property type="term" value="F:nucleic acid binding"/>
    <property type="evidence" value="ECO:0007669"/>
    <property type="project" value="InterPro"/>
</dbReference>
<feature type="domain" description="Integrase catalytic" evidence="2">
    <location>
        <begin position="340"/>
        <end position="527"/>
    </location>
</feature>
<evidence type="ECO:0000259" key="2">
    <source>
        <dbReference type="PROSITE" id="PS50994"/>
    </source>
</evidence>
<feature type="compositionally biased region" description="Polar residues" evidence="1">
    <location>
        <begin position="459"/>
        <end position="482"/>
    </location>
</feature>
<evidence type="ECO:0000313" key="3">
    <source>
        <dbReference type="EMBL" id="GEU60081.1"/>
    </source>
</evidence>
<dbReference type="InterPro" id="IPR012337">
    <property type="entry name" value="RNaseH-like_sf"/>
</dbReference>
<dbReference type="PROSITE" id="PS50994">
    <property type="entry name" value="INTEGRASE"/>
    <property type="match status" value="1"/>
</dbReference>
<sequence length="576" mass="66134">MASLADKAILSGAENRPPMLEKDMYDSWRKEGVTRLKKYSELSAAEAIQIDCNVKATNIILQALPPEIYALVSTHKVAKDLWERIQMLMQGTSLTKQERECKLYDAFDKFTYQKGETLRDFYLRFSLLLNEMNMYNMKLEQFQVNIKFLNTLPPEWSKFVTDVKLRNSLNGDVKDRNVKQNVKAIETLNIELDHKVTKLAAENEHLKQTYKQLYDSIKSSRVRSKEQCDDLINKFNLKSAEVSDLNARLQEKVLVITALKVQLDKLKGKVILTEAISLNPVDPKLLKVDVTPLVLKLRKNKTAHTDYIRHTQEEAATLRKIDQLCSSCELSKAKRSSFKSKVVPSSKGRLNLLHMDLCGPMRVASINRKKYILVIIDDYSRYTWTLFLRSKDETPKVLKEFLTMIQRNLQAPVITASDYDNSDPVPQLHNVSSSADAHVPSQQELDLLFGPLYDEFFNAGSNPQDKQPTTNIQPTSAPSTPTYAHAKENNDDQAEEDHLPDDEFTNPFCYRHKKLLNHPLEQVRENPSRPVQTRRQHVTDLEMCMFALTVSTTEPKTIKEAMANSAWIETMQEELH</sequence>
<dbReference type="EMBL" id="BKCJ010004279">
    <property type="protein sequence ID" value="GEU60081.1"/>
    <property type="molecule type" value="Genomic_DNA"/>
</dbReference>
<dbReference type="InterPro" id="IPR036397">
    <property type="entry name" value="RNaseH_sf"/>
</dbReference>
<dbReference type="InterPro" id="IPR039537">
    <property type="entry name" value="Retrotran_Ty1/copia-like"/>
</dbReference>